<reference evidence="1" key="1">
    <citation type="journal article" date="2014" name="Front. Microbiol.">
        <title>High frequency of phylogenetically diverse reductive dehalogenase-homologous genes in deep subseafloor sedimentary metagenomes.</title>
        <authorList>
            <person name="Kawai M."/>
            <person name="Futagami T."/>
            <person name="Toyoda A."/>
            <person name="Takaki Y."/>
            <person name="Nishi S."/>
            <person name="Hori S."/>
            <person name="Arai W."/>
            <person name="Tsubouchi T."/>
            <person name="Morono Y."/>
            <person name="Uchiyama I."/>
            <person name="Ito T."/>
            <person name="Fujiyama A."/>
            <person name="Inagaki F."/>
            <person name="Takami H."/>
        </authorList>
    </citation>
    <scope>NUCLEOTIDE SEQUENCE</scope>
    <source>
        <strain evidence="1">Expedition CK06-06</strain>
    </source>
</reference>
<dbReference type="EMBL" id="BARV01037344">
    <property type="protein sequence ID" value="GAI49844.1"/>
    <property type="molecule type" value="Genomic_DNA"/>
</dbReference>
<evidence type="ECO:0000313" key="1">
    <source>
        <dbReference type="EMBL" id="GAI49844.1"/>
    </source>
</evidence>
<name>X1R2P2_9ZZZZ</name>
<gene>
    <name evidence="1" type="ORF">S06H3_57793</name>
</gene>
<dbReference type="AlphaFoldDB" id="X1R2P2"/>
<comment type="caution">
    <text evidence="1">The sequence shown here is derived from an EMBL/GenBank/DDBJ whole genome shotgun (WGS) entry which is preliminary data.</text>
</comment>
<organism evidence="1">
    <name type="scientific">marine sediment metagenome</name>
    <dbReference type="NCBI Taxonomy" id="412755"/>
    <lineage>
        <taxon>unclassified sequences</taxon>
        <taxon>metagenomes</taxon>
        <taxon>ecological metagenomes</taxon>
    </lineage>
</organism>
<proteinExistence type="predicted"/>
<protein>
    <submittedName>
        <fullName evidence="1">Uncharacterized protein</fullName>
    </submittedName>
</protein>
<accession>X1R2P2</accession>
<sequence length="60" mass="7077">MAKFEVSYSRKKQTLQYENITITLTAEFDDKDVTYDGAFSLVREKVNQWIEQELIMLGLK</sequence>